<dbReference type="GO" id="GO:0110102">
    <property type="term" value="P:ribulose bisphosphate carboxylase complex assembly"/>
    <property type="evidence" value="ECO:0007669"/>
    <property type="project" value="UniProtKB-ARBA"/>
</dbReference>
<evidence type="ECO:0000259" key="2">
    <source>
        <dbReference type="Pfam" id="PF18087"/>
    </source>
</evidence>
<organism evidence="5 6">
    <name type="scientific">Daucus carota subsp. sativus</name>
    <name type="common">Carrot</name>
    <dbReference type="NCBI Taxonomy" id="79200"/>
    <lineage>
        <taxon>Eukaryota</taxon>
        <taxon>Viridiplantae</taxon>
        <taxon>Streptophyta</taxon>
        <taxon>Embryophyta</taxon>
        <taxon>Tracheophyta</taxon>
        <taxon>Spermatophyta</taxon>
        <taxon>Magnoliopsida</taxon>
        <taxon>eudicotyledons</taxon>
        <taxon>Gunneridae</taxon>
        <taxon>Pentapetalae</taxon>
        <taxon>asterids</taxon>
        <taxon>campanulids</taxon>
        <taxon>Apiales</taxon>
        <taxon>Apiaceae</taxon>
        <taxon>Apioideae</taxon>
        <taxon>Scandiceae</taxon>
        <taxon>Daucinae</taxon>
        <taxon>Daucus</taxon>
        <taxon>Daucus sect. Daucus</taxon>
    </lineage>
</organism>
<dbReference type="InterPro" id="IPR041358">
    <property type="entry name" value="Raf1_N"/>
</dbReference>
<proteinExistence type="predicted"/>
<dbReference type="PANTHER" id="PTHR35299">
    <property type="entry name" value="RUBISCO ACCUMULATION FACTOR 1"/>
    <property type="match status" value="1"/>
</dbReference>
<reference evidence="5" key="2">
    <citation type="submission" date="2022-03" db="EMBL/GenBank/DDBJ databases">
        <title>Draft title - Genomic analysis of global carrot germplasm unveils the trajectory of domestication and the origin of high carotenoid orange carrot.</title>
        <authorList>
            <person name="Iorizzo M."/>
            <person name="Ellison S."/>
            <person name="Senalik D."/>
            <person name="Macko-Podgorni A."/>
            <person name="Grzebelus D."/>
            <person name="Bostan H."/>
            <person name="Rolling W."/>
            <person name="Curaba J."/>
            <person name="Simon P."/>
        </authorList>
    </citation>
    <scope>NUCLEOTIDE SEQUENCE</scope>
    <source>
        <tissue evidence="5">Leaf</tissue>
    </source>
</reference>
<protein>
    <recommendedName>
        <fullName evidence="7">Rubisco accumulation factor 1 C-terminal domain-containing protein</fullName>
    </recommendedName>
</protein>
<dbReference type="Pfam" id="PF18578">
    <property type="entry name" value="Raf1_N"/>
    <property type="match status" value="1"/>
</dbReference>
<dbReference type="InterPro" id="IPR040781">
    <property type="entry name" value="Raf1_HTH"/>
</dbReference>
<name>A0AAF0W6J7_DAUCS</name>
<dbReference type="AlphaFoldDB" id="A0AAF0W6J7"/>
<accession>A0AAF0W6J7</accession>
<evidence type="ECO:0000259" key="4">
    <source>
        <dbReference type="Pfam" id="PF18579"/>
    </source>
</evidence>
<evidence type="ECO:0000256" key="1">
    <source>
        <dbReference type="ARBA" id="ARBA00023186"/>
    </source>
</evidence>
<feature type="domain" description="Rubisco accumulation factor 1 helix turn helix" evidence="4">
    <location>
        <begin position="72"/>
        <end position="132"/>
    </location>
</feature>
<dbReference type="InterPro" id="IPR040858">
    <property type="entry name" value="Raf1_C"/>
</dbReference>
<dbReference type="PANTHER" id="PTHR35299:SF3">
    <property type="entry name" value="RUBISCO ACCUMULATION FACTOR 1.2, CHLOROPLASTIC"/>
    <property type="match status" value="1"/>
</dbReference>
<evidence type="ECO:0000313" key="5">
    <source>
        <dbReference type="EMBL" id="WOG83066.1"/>
    </source>
</evidence>
<dbReference type="Pfam" id="PF18087">
    <property type="entry name" value="RuBisCo_chap_C"/>
    <property type="match status" value="1"/>
</dbReference>
<dbReference type="InterPro" id="IPR037494">
    <property type="entry name" value="RAF1"/>
</dbReference>
<dbReference type="KEGG" id="dcr:108203356"/>
<evidence type="ECO:0008006" key="7">
    <source>
        <dbReference type="Google" id="ProtNLM"/>
    </source>
</evidence>
<dbReference type="Proteomes" id="UP000077755">
    <property type="component" value="Chromosome 1"/>
</dbReference>
<sequence>MLSSNITTPRFLSTSSPLLPPSLPHFPLHKLQCIPRPVIDATIPSTPPARTQVYQPFRPPPSPIPPQFRSLDANGRLEILANRLGLWFEYAPLIPSLTQEGIAAPAIEEVTGLTGVEQNQLIVGCQVRDSLVQSKLEDEVLGFFDLGGAQLLYEIRLLSVAQRAEAARLIAREKFDVKGAQELARAIKDYPRRKKEKGWECFEYSSPRDMLAFMYYRLALEHQGVEAREAGLEKALEMAETEKARERVLRDLRGMSGDGGGEESAVKAVKVPVVRMKVGEVSEATSVAVLPVCRAEEREKEVVDAPWECGTAGEFGVVVAEKAWSRWVVLPGWEPVVGLKKGGVVVGFSDARALPWKVNKWYKEESILVVADRKVKEVTMDDGFYLVCRDDGLKVERGSALKESGVVESLGAVVLVVRPPREDTENQLEEDWE</sequence>
<dbReference type="GO" id="GO:0009507">
    <property type="term" value="C:chloroplast"/>
    <property type="evidence" value="ECO:0007669"/>
    <property type="project" value="TreeGrafter"/>
</dbReference>
<dbReference type="EMBL" id="CP093343">
    <property type="protein sequence ID" value="WOG83066.1"/>
    <property type="molecule type" value="Genomic_DNA"/>
</dbReference>
<evidence type="ECO:0000259" key="3">
    <source>
        <dbReference type="Pfam" id="PF18578"/>
    </source>
</evidence>
<keyword evidence="1" id="KW-0143">Chaperone</keyword>
<evidence type="ECO:0000313" key="6">
    <source>
        <dbReference type="Proteomes" id="UP000077755"/>
    </source>
</evidence>
<dbReference type="Pfam" id="PF18579">
    <property type="entry name" value="Raf1_HTH"/>
    <property type="match status" value="1"/>
</dbReference>
<keyword evidence="6" id="KW-1185">Reference proteome</keyword>
<reference evidence="5" key="1">
    <citation type="journal article" date="2016" name="Nat. Genet.">
        <title>A high-quality carrot genome assembly provides new insights into carotenoid accumulation and asterid genome evolution.</title>
        <authorList>
            <person name="Iorizzo M."/>
            <person name="Ellison S."/>
            <person name="Senalik D."/>
            <person name="Zeng P."/>
            <person name="Satapoomin P."/>
            <person name="Huang J."/>
            <person name="Bowman M."/>
            <person name="Iovene M."/>
            <person name="Sanseverino W."/>
            <person name="Cavagnaro P."/>
            <person name="Yildiz M."/>
            <person name="Macko-Podgorni A."/>
            <person name="Moranska E."/>
            <person name="Grzebelus E."/>
            <person name="Grzebelus D."/>
            <person name="Ashrafi H."/>
            <person name="Zheng Z."/>
            <person name="Cheng S."/>
            <person name="Spooner D."/>
            <person name="Van Deynze A."/>
            <person name="Simon P."/>
        </authorList>
    </citation>
    <scope>NUCLEOTIDE SEQUENCE</scope>
    <source>
        <tissue evidence="5">Leaf</tissue>
    </source>
</reference>
<feature type="domain" description="Rubisco accumulation factor 1 C-terminal" evidence="2">
    <location>
        <begin position="271"/>
        <end position="421"/>
    </location>
</feature>
<gene>
    <name evidence="5" type="ORF">DCAR_0102240</name>
</gene>
<feature type="domain" description="Rubisco accumulation factor 1 alpha-helical" evidence="3">
    <location>
        <begin position="144"/>
        <end position="252"/>
    </location>
</feature>